<reference evidence="1" key="1">
    <citation type="submission" date="2021-01" db="EMBL/GenBank/DDBJ databases">
        <title>Adiantum capillus-veneris genome.</title>
        <authorList>
            <person name="Fang Y."/>
            <person name="Liao Q."/>
        </authorList>
    </citation>
    <scope>NUCLEOTIDE SEQUENCE</scope>
    <source>
        <strain evidence="1">H3</strain>
        <tissue evidence="1">Leaf</tissue>
    </source>
</reference>
<comment type="caution">
    <text evidence="1">The sequence shown here is derived from an EMBL/GenBank/DDBJ whole genome shotgun (WGS) entry which is preliminary data.</text>
</comment>
<dbReference type="AlphaFoldDB" id="A0A9D4VBY3"/>
<protein>
    <submittedName>
        <fullName evidence="1">Uncharacterized protein</fullName>
    </submittedName>
</protein>
<dbReference type="EMBL" id="JABFUD020000002">
    <property type="protein sequence ID" value="KAI5083685.1"/>
    <property type="molecule type" value="Genomic_DNA"/>
</dbReference>
<accession>A0A9D4VBY3</accession>
<keyword evidence="2" id="KW-1185">Reference proteome</keyword>
<gene>
    <name evidence="1" type="ORF">GOP47_0003428</name>
</gene>
<evidence type="ECO:0000313" key="2">
    <source>
        <dbReference type="Proteomes" id="UP000886520"/>
    </source>
</evidence>
<evidence type="ECO:0000313" key="1">
    <source>
        <dbReference type="EMBL" id="KAI5083685.1"/>
    </source>
</evidence>
<dbReference type="Proteomes" id="UP000886520">
    <property type="component" value="Chromosome 3"/>
</dbReference>
<name>A0A9D4VBY3_ADICA</name>
<proteinExistence type="predicted"/>
<organism evidence="1 2">
    <name type="scientific">Adiantum capillus-veneris</name>
    <name type="common">Maidenhair fern</name>
    <dbReference type="NCBI Taxonomy" id="13818"/>
    <lineage>
        <taxon>Eukaryota</taxon>
        <taxon>Viridiplantae</taxon>
        <taxon>Streptophyta</taxon>
        <taxon>Embryophyta</taxon>
        <taxon>Tracheophyta</taxon>
        <taxon>Polypodiopsida</taxon>
        <taxon>Polypodiidae</taxon>
        <taxon>Polypodiales</taxon>
        <taxon>Pteridineae</taxon>
        <taxon>Pteridaceae</taxon>
        <taxon>Vittarioideae</taxon>
        <taxon>Adiantum</taxon>
    </lineage>
</organism>
<sequence length="185" mass="20102">METDTCVACESQVTCEEEGTANLAGDAVWDQFLSCLSNDVVIKQVFEEQVAKADGQELMVEQSSSLISCEVQVEGVVAHALVAKERVGAKNKLLKVCAMLLMKVLLQVAFYKALHPLQSFVHVGSVMESPLAKGGMIARDAIASNVGVYAHFGYEAGVWIQVVEDRCYAKLHERLVFGFTSTKNG</sequence>